<dbReference type="AlphaFoldDB" id="A0A839UNT7"/>
<evidence type="ECO:0008006" key="3">
    <source>
        <dbReference type="Google" id="ProtNLM"/>
    </source>
</evidence>
<dbReference type="Pfam" id="PF14085">
    <property type="entry name" value="DUF4265"/>
    <property type="match status" value="1"/>
</dbReference>
<name>A0A839UNT7_9GAMM</name>
<proteinExistence type="predicted"/>
<dbReference type="RefSeq" id="WP_183911338.1">
    <property type="nucleotide sequence ID" value="NZ_JACHXZ010000004.1"/>
</dbReference>
<reference evidence="1 2" key="1">
    <citation type="submission" date="2020-08" db="EMBL/GenBank/DDBJ databases">
        <title>Genomic Encyclopedia of Type Strains, Phase III (KMG-III): the genomes of soil and plant-associated and newly described type strains.</title>
        <authorList>
            <person name="Whitman W."/>
        </authorList>
    </citation>
    <scope>NUCLEOTIDE SEQUENCE [LARGE SCALE GENOMIC DNA]</scope>
    <source>
        <strain evidence="1 2">CECT 8571</strain>
    </source>
</reference>
<dbReference type="Proteomes" id="UP000559987">
    <property type="component" value="Unassembled WGS sequence"/>
</dbReference>
<protein>
    <recommendedName>
        <fullName evidence="3">DUF4265 domain-containing protein</fullName>
    </recommendedName>
</protein>
<evidence type="ECO:0000313" key="2">
    <source>
        <dbReference type="Proteomes" id="UP000559987"/>
    </source>
</evidence>
<organism evidence="1 2">
    <name type="scientific">Simiduia aestuariiviva</name>
    <dbReference type="NCBI Taxonomy" id="1510459"/>
    <lineage>
        <taxon>Bacteria</taxon>
        <taxon>Pseudomonadati</taxon>
        <taxon>Pseudomonadota</taxon>
        <taxon>Gammaproteobacteria</taxon>
        <taxon>Cellvibrionales</taxon>
        <taxon>Cellvibrionaceae</taxon>
        <taxon>Simiduia</taxon>
    </lineage>
</organism>
<dbReference type="InterPro" id="IPR025361">
    <property type="entry name" value="DUF4265"/>
</dbReference>
<sequence length="158" mass="17511">MQALQVIEMFAGYNPQGQPVAEKLQVRANEDGTLQLVKSPAFIKGLAAGDTLKLDPEDQAFEIVRRSGNVCIRVYGREDLGAVAETLTAELEKLGGELDIETPRMLVYTVHVSLGFSAIEAILNKCLTDQCQWLYGNVYDPEDGETPLNWWQEILAPE</sequence>
<accession>A0A839UNT7</accession>
<gene>
    <name evidence="1" type="ORF">FHS30_003067</name>
</gene>
<keyword evidence="2" id="KW-1185">Reference proteome</keyword>
<comment type="caution">
    <text evidence="1">The sequence shown here is derived from an EMBL/GenBank/DDBJ whole genome shotgun (WGS) entry which is preliminary data.</text>
</comment>
<dbReference type="EMBL" id="JACHXZ010000004">
    <property type="protein sequence ID" value="MBB3169854.1"/>
    <property type="molecule type" value="Genomic_DNA"/>
</dbReference>
<evidence type="ECO:0000313" key="1">
    <source>
        <dbReference type="EMBL" id="MBB3169854.1"/>
    </source>
</evidence>